<keyword evidence="2" id="KW-1185">Reference proteome</keyword>
<comment type="caution">
    <text evidence="1">The sequence shown here is derived from an EMBL/GenBank/DDBJ whole genome shotgun (WGS) entry which is preliminary data.</text>
</comment>
<dbReference type="OrthoDB" id="2082543at2"/>
<sequence>MNTQELKQWIIEKGLVEESIKAFWESFYDWEKESPEEYQKTFPDGFSPKKMAVYIHRVSLTFTRFPDVEDHYYIIIAVRFEYEDDELGEYEIWFDPITGEVFDDWWILF</sequence>
<dbReference type="EMBL" id="NOII01000003">
    <property type="protein sequence ID" value="OYD57591.1"/>
    <property type="molecule type" value="Genomic_DNA"/>
</dbReference>
<evidence type="ECO:0000313" key="2">
    <source>
        <dbReference type="Proteomes" id="UP000215059"/>
    </source>
</evidence>
<dbReference type="Proteomes" id="UP000215059">
    <property type="component" value="Unassembled WGS sequence"/>
</dbReference>
<reference evidence="1 2" key="1">
    <citation type="submission" date="2017-07" db="EMBL/GenBank/DDBJ databases">
        <title>Fictibacillus sp. nov. GDSW-R2A3 Genome sequencing and assembly.</title>
        <authorList>
            <person name="Mayilraj S."/>
        </authorList>
    </citation>
    <scope>NUCLEOTIDE SEQUENCE [LARGE SCALE GENOMIC DNA]</scope>
    <source>
        <strain evidence="1 2">GDSW-R2A3</strain>
    </source>
</reference>
<gene>
    <name evidence="1" type="ORF">CGZ90_13060</name>
</gene>
<protein>
    <submittedName>
        <fullName evidence="1">Uncharacterized protein</fullName>
    </submittedName>
</protein>
<dbReference type="RefSeq" id="WP_094252942.1">
    <property type="nucleotide sequence ID" value="NZ_JBHLXL010000001.1"/>
</dbReference>
<organism evidence="1 2">
    <name type="scientific">Fictibacillus aquaticus</name>
    <dbReference type="NCBI Taxonomy" id="2021314"/>
    <lineage>
        <taxon>Bacteria</taxon>
        <taxon>Bacillati</taxon>
        <taxon>Bacillota</taxon>
        <taxon>Bacilli</taxon>
        <taxon>Bacillales</taxon>
        <taxon>Fictibacillaceae</taxon>
        <taxon>Fictibacillus</taxon>
    </lineage>
</organism>
<name>A0A235F8B3_9BACL</name>
<evidence type="ECO:0000313" key="1">
    <source>
        <dbReference type="EMBL" id="OYD57591.1"/>
    </source>
</evidence>
<dbReference type="AlphaFoldDB" id="A0A235F8B3"/>
<proteinExistence type="predicted"/>
<accession>A0A235F8B3</accession>